<organism evidence="1 2">
    <name type="scientific">Elysia crispata</name>
    <name type="common">lettuce slug</name>
    <dbReference type="NCBI Taxonomy" id="231223"/>
    <lineage>
        <taxon>Eukaryota</taxon>
        <taxon>Metazoa</taxon>
        <taxon>Spiralia</taxon>
        <taxon>Lophotrochozoa</taxon>
        <taxon>Mollusca</taxon>
        <taxon>Gastropoda</taxon>
        <taxon>Heterobranchia</taxon>
        <taxon>Euthyneura</taxon>
        <taxon>Panpulmonata</taxon>
        <taxon>Sacoglossa</taxon>
        <taxon>Placobranchoidea</taxon>
        <taxon>Plakobranchidae</taxon>
        <taxon>Elysia</taxon>
    </lineage>
</organism>
<protein>
    <submittedName>
        <fullName evidence="1">Uncharacterized protein</fullName>
    </submittedName>
</protein>
<evidence type="ECO:0000313" key="2">
    <source>
        <dbReference type="Proteomes" id="UP001283361"/>
    </source>
</evidence>
<gene>
    <name evidence="1" type="ORF">RRG08_024817</name>
</gene>
<dbReference type="EMBL" id="JAWDGP010006075">
    <property type="protein sequence ID" value="KAK3747670.1"/>
    <property type="molecule type" value="Genomic_DNA"/>
</dbReference>
<dbReference type="Proteomes" id="UP001283361">
    <property type="component" value="Unassembled WGS sequence"/>
</dbReference>
<accession>A0AAE0YJA3</accession>
<dbReference type="AlphaFoldDB" id="A0AAE0YJA3"/>
<proteinExistence type="predicted"/>
<evidence type="ECO:0000313" key="1">
    <source>
        <dbReference type="EMBL" id="KAK3747670.1"/>
    </source>
</evidence>
<keyword evidence="2" id="KW-1185">Reference proteome</keyword>
<comment type="caution">
    <text evidence="1">The sequence shown here is derived from an EMBL/GenBank/DDBJ whole genome shotgun (WGS) entry which is preliminary data.</text>
</comment>
<reference evidence="1" key="1">
    <citation type="journal article" date="2023" name="G3 (Bethesda)">
        <title>A reference genome for the long-term kleptoplast-retaining sea slug Elysia crispata morphotype clarki.</title>
        <authorList>
            <person name="Eastman K.E."/>
            <person name="Pendleton A.L."/>
            <person name="Shaikh M.A."/>
            <person name="Suttiyut T."/>
            <person name="Ogas R."/>
            <person name="Tomko P."/>
            <person name="Gavelis G."/>
            <person name="Widhalm J.R."/>
            <person name="Wisecaver J.H."/>
        </authorList>
    </citation>
    <scope>NUCLEOTIDE SEQUENCE</scope>
    <source>
        <strain evidence="1">ECLA1</strain>
    </source>
</reference>
<sequence length="221" mass="24098">MDPETAGGFGNSYSNSPGDSVWIQKQQVGLETATVTARVTQYRSRNSSYSDSPGDSVWIQKQQTGLETATVTARVTQYGSRNNRRDSGFKSNLSNVVLQDLLSKSDRVDSDLRCLRKSPKSKVECIDYIQPTICASIDPDPVIQRTSLFGQPLPVSVATTVIEIASFEAGTTVDLQEASSKLTSALISNPARVTNFFNFNLSRADLTLGYLTMDPATVQEL</sequence>
<name>A0AAE0YJA3_9GAST</name>